<reference evidence="2 3" key="1">
    <citation type="submission" date="2020-08" db="EMBL/GenBank/DDBJ databases">
        <title>Genomic Encyclopedia of Type Strains, Phase IV (KMG-IV): sequencing the most valuable type-strain genomes for metagenomic binning, comparative biology and taxonomic classification.</title>
        <authorList>
            <person name="Goeker M."/>
        </authorList>
    </citation>
    <scope>NUCLEOTIDE SEQUENCE [LARGE SCALE GENOMIC DNA]</scope>
    <source>
        <strain evidence="2 3">DSM 2163</strain>
    </source>
</reference>
<organism evidence="2 3">
    <name type="scientific">Methylorubrum rhodinum</name>
    <dbReference type="NCBI Taxonomy" id="29428"/>
    <lineage>
        <taxon>Bacteria</taxon>
        <taxon>Pseudomonadati</taxon>
        <taxon>Pseudomonadota</taxon>
        <taxon>Alphaproteobacteria</taxon>
        <taxon>Hyphomicrobiales</taxon>
        <taxon>Methylobacteriaceae</taxon>
        <taxon>Methylorubrum</taxon>
    </lineage>
</organism>
<comment type="caution">
    <text evidence="2">The sequence shown here is derived from an EMBL/GenBank/DDBJ whole genome shotgun (WGS) entry which is preliminary data.</text>
</comment>
<dbReference type="Gene3D" id="6.10.250.1010">
    <property type="match status" value="1"/>
</dbReference>
<evidence type="ECO:0000256" key="1">
    <source>
        <dbReference type="SAM" id="Phobius"/>
    </source>
</evidence>
<proteinExistence type="predicted"/>
<name>A0A840ZS25_9HYPH</name>
<dbReference type="AlphaFoldDB" id="A0A840ZS25"/>
<accession>A0A840ZS25</accession>
<evidence type="ECO:0000313" key="3">
    <source>
        <dbReference type="Proteomes" id="UP000583454"/>
    </source>
</evidence>
<keyword evidence="3" id="KW-1185">Reference proteome</keyword>
<keyword evidence="1" id="KW-1133">Transmembrane helix</keyword>
<gene>
    <name evidence="2" type="ORF">HNR00_004371</name>
</gene>
<keyword evidence="1" id="KW-0812">Transmembrane</keyword>
<dbReference type="EMBL" id="JACHOP010000026">
    <property type="protein sequence ID" value="MBB5759637.1"/>
    <property type="molecule type" value="Genomic_DNA"/>
</dbReference>
<sequence length="113" mass="12353">MSASAGPADLDFEEQRARIRRMLDEADRMSAERSKLFAEQSKFAAEQAKLAAEQNKFTAEQNKLMAEQAKFTAEALKLERDRALAPWQIILGCMAAGAAFFGAGAAFIKLIGP</sequence>
<protein>
    <submittedName>
        <fullName evidence="2">Uncharacterized protein</fullName>
    </submittedName>
</protein>
<keyword evidence="1" id="KW-0472">Membrane</keyword>
<feature type="transmembrane region" description="Helical" evidence="1">
    <location>
        <begin position="89"/>
        <end position="111"/>
    </location>
</feature>
<dbReference type="RefSeq" id="WP_183572887.1">
    <property type="nucleotide sequence ID" value="NZ_JACHOP010000026.1"/>
</dbReference>
<evidence type="ECO:0000313" key="2">
    <source>
        <dbReference type="EMBL" id="MBB5759637.1"/>
    </source>
</evidence>
<dbReference type="Proteomes" id="UP000583454">
    <property type="component" value="Unassembled WGS sequence"/>
</dbReference>